<name>A0A2H1K8L4_BRELN</name>
<reference evidence="2 3" key="1">
    <citation type="submission" date="2017-03" db="EMBL/GenBank/DDBJ databases">
        <authorList>
            <person name="Afonso C.L."/>
            <person name="Miller P.J."/>
            <person name="Scott M.A."/>
            <person name="Spackman E."/>
            <person name="Goraichik I."/>
            <person name="Dimitrov K.M."/>
            <person name="Suarez D.L."/>
            <person name="Swayne D.E."/>
        </authorList>
    </citation>
    <scope>NUCLEOTIDE SEQUENCE [LARGE SCALE GENOMIC DNA]</scope>
    <source>
        <strain evidence="2 3">ATCC 9172</strain>
    </source>
</reference>
<sequence length="156" mass="16270">MTSTIRNRTAAIGIATVAGLAGLGLTAGPAMAADASLADSSSQSTDSDVGTQSVYYPTDPVTYADELVRAWGQGDTDRVEAFASSQVAAKLKAHGDDEATHWNRVGAEGAAGTTYVDYENTVTGEKMWLGMPTEAVVDPDDEWGTPNAVHKVNFEG</sequence>
<feature type="chain" id="PRO_5013823266" evidence="1">
    <location>
        <begin position="33"/>
        <end position="156"/>
    </location>
</feature>
<dbReference type="AlphaFoldDB" id="A0A2H1K8L4"/>
<feature type="signal peptide" evidence="1">
    <location>
        <begin position="1"/>
        <end position="32"/>
    </location>
</feature>
<dbReference type="Proteomes" id="UP000234641">
    <property type="component" value="Unassembled WGS sequence"/>
</dbReference>
<protein>
    <submittedName>
        <fullName evidence="2">Uncharacterized protein</fullName>
    </submittedName>
</protein>
<proteinExistence type="predicted"/>
<accession>A0A2H1K8L4</accession>
<evidence type="ECO:0000313" key="2">
    <source>
        <dbReference type="EMBL" id="SMX95898.1"/>
    </source>
</evidence>
<gene>
    <name evidence="2" type="ORF">BLIN9172_02911</name>
</gene>
<organism evidence="2 3">
    <name type="scientific">Brevibacterium linens ATCC 9172</name>
    <dbReference type="NCBI Taxonomy" id="1255617"/>
    <lineage>
        <taxon>Bacteria</taxon>
        <taxon>Bacillati</taxon>
        <taxon>Actinomycetota</taxon>
        <taxon>Actinomycetes</taxon>
        <taxon>Micrococcales</taxon>
        <taxon>Brevibacteriaceae</taxon>
        <taxon>Brevibacterium</taxon>
    </lineage>
</organism>
<dbReference type="RefSeq" id="WP_101555672.1">
    <property type="nucleotide sequence ID" value="NZ_FXYY01000023.1"/>
</dbReference>
<keyword evidence="1" id="KW-0732">Signal</keyword>
<evidence type="ECO:0000313" key="3">
    <source>
        <dbReference type="Proteomes" id="UP000234641"/>
    </source>
</evidence>
<dbReference type="EMBL" id="FXYY01000023">
    <property type="protein sequence ID" value="SMX95898.1"/>
    <property type="molecule type" value="Genomic_DNA"/>
</dbReference>
<evidence type="ECO:0000256" key="1">
    <source>
        <dbReference type="SAM" id="SignalP"/>
    </source>
</evidence>